<organism evidence="3 4">
    <name type="scientific">Aegilops tauschii subsp. strangulata</name>
    <name type="common">Goatgrass</name>
    <dbReference type="NCBI Taxonomy" id="200361"/>
    <lineage>
        <taxon>Eukaryota</taxon>
        <taxon>Viridiplantae</taxon>
        <taxon>Streptophyta</taxon>
        <taxon>Embryophyta</taxon>
        <taxon>Tracheophyta</taxon>
        <taxon>Spermatophyta</taxon>
        <taxon>Magnoliopsida</taxon>
        <taxon>Liliopsida</taxon>
        <taxon>Poales</taxon>
        <taxon>Poaceae</taxon>
        <taxon>BOP clade</taxon>
        <taxon>Pooideae</taxon>
        <taxon>Triticodae</taxon>
        <taxon>Triticeae</taxon>
        <taxon>Triticinae</taxon>
        <taxon>Aegilops</taxon>
    </lineage>
</organism>
<evidence type="ECO:0000256" key="1">
    <source>
        <dbReference type="SAM" id="MobiDB-lite"/>
    </source>
</evidence>
<feature type="chain" id="PRO_5019076198" description="Secreted protein" evidence="2">
    <location>
        <begin position="32"/>
        <end position="98"/>
    </location>
</feature>
<evidence type="ECO:0000256" key="2">
    <source>
        <dbReference type="SAM" id="SignalP"/>
    </source>
</evidence>
<feature type="compositionally biased region" description="Pro residues" evidence="1">
    <location>
        <begin position="75"/>
        <end position="86"/>
    </location>
</feature>
<sequence>YMTIMARSSSLALAVAVLAIVCCFMPRSATAIRVVPDGLHSYSPPAPRPNYSPHAHGQPYTGRPCKQLYGCRTVPEPPPPATSPPTPRRKTMQVVANT</sequence>
<keyword evidence="2" id="KW-0732">Signal</keyword>
<dbReference type="EnsemblPlants" id="AET3Gv20022700.1">
    <property type="protein sequence ID" value="AET3Gv20022700.1"/>
    <property type="gene ID" value="AET3Gv20022700"/>
</dbReference>
<evidence type="ECO:0000313" key="3">
    <source>
        <dbReference type="EnsemblPlants" id="AET3Gv20022700.1"/>
    </source>
</evidence>
<reference evidence="3" key="3">
    <citation type="journal article" date="2017" name="Nature">
        <title>Genome sequence of the progenitor of the wheat D genome Aegilops tauschii.</title>
        <authorList>
            <person name="Luo M.C."/>
            <person name="Gu Y.Q."/>
            <person name="Puiu D."/>
            <person name="Wang H."/>
            <person name="Twardziok S.O."/>
            <person name="Deal K.R."/>
            <person name="Huo N."/>
            <person name="Zhu T."/>
            <person name="Wang L."/>
            <person name="Wang Y."/>
            <person name="McGuire P.E."/>
            <person name="Liu S."/>
            <person name="Long H."/>
            <person name="Ramasamy R.K."/>
            <person name="Rodriguez J.C."/>
            <person name="Van S.L."/>
            <person name="Yuan L."/>
            <person name="Wang Z."/>
            <person name="Xia Z."/>
            <person name="Xiao L."/>
            <person name="Anderson O.D."/>
            <person name="Ouyang S."/>
            <person name="Liang Y."/>
            <person name="Zimin A.V."/>
            <person name="Pertea G."/>
            <person name="Qi P."/>
            <person name="Bennetzen J.L."/>
            <person name="Dai X."/>
            <person name="Dawson M.W."/>
            <person name="Muller H.G."/>
            <person name="Kugler K."/>
            <person name="Rivarola-Duarte L."/>
            <person name="Spannagl M."/>
            <person name="Mayer K.F.X."/>
            <person name="Lu F.H."/>
            <person name="Bevan M.W."/>
            <person name="Leroy P."/>
            <person name="Li P."/>
            <person name="You F.M."/>
            <person name="Sun Q."/>
            <person name="Liu Z."/>
            <person name="Lyons E."/>
            <person name="Wicker T."/>
            <person name="Salzberg S.L."/>
            <person name="Devos K.M."/>
            <person name="Dvorak J."/>
        </authorList>
    </citation>
    <scope>NUCLEOTIDE SEQUENCE [LARGE SCALE GENOMIC DNA]</scope>
    <source>
        <strain evidence="3">cv. AL8/78</strain>
    </source>
</reference>
<accession>A0A453DP44</accession>
<reference evidence="3" key="4">
    <citation type="submission" date="2019-03" db="UniProtKB">
        <authorList>
            <consortium name="EnsemblPlants"/>
        </authorList>
    </citation>
    <scope>IDENTIFICATION</scope>
</reference>
<proteinExistence type="predicted"/>
<feature type="signal peptide" evidence="2">
    <location>
        <begin position="1"/>
        <end position="31"/>
    </location>
</feature>
<reference evidence="4" key="2">
    <citation type="journal article" date="2017" name="Nat. Plants">
        <title>The Aegilops tauschii genome reveals multiple impacts of transposons.</title>
        <authorList>
            <person name="Zhao G."/>
            <person name="Zou C."/>
            <person name="Li K."/>
            <person name="Wang K."/>
            <person name="Li T."/>
            <person name="Gao L."/>
            <person name="Zhang X."/>
            <person name="Wang H."/>
            <person name="Yang Z."/>
            <person name="Liu X."/>
            <person name="Jiang W."/>
            <person name="Mao L."/>
            <person name="Kong X."/>
            <person name="Jiao Y."/>
            <person name="Jia J."/>
        </authorList>
    </citation>
    <scope>NUCLEOTIDE SEQUENCE [LARGE SCALE GENOMIC DNA]</scope>
    <source>
        <strain evidence="4">cv. AL8/78</strain>
    </source>
</reference>
<dbReference type="AlphaFoldDB" id="A0A453DP44"/>
<dbReference type="Proteomes" id="UP000015105">
    <property type="component" value="Chromosome 3D"/>
</dbReference>
<evidence type="ECO:0008006" key="5">
    <source>
        <dbReference type="Google" id="ProtNLM"/>
    </source>
</evidence>
<protein>
    <recommendedName>
        <fullName evidence="5">Secreted protein</fullName>
    </recommendedName>
</protein>
<reference evidence="4" key="1">
    <citation type="journal article" date="2014" name="Science">
        <title>Ancient hybridizations among the ancestral genomes of bread wheat.</title>
        <authorList>
            <consortium name="International Wheat Genome Sequencing Consortium,"/>
            <person name="Marcussen T."/>
            <person name="Sandve S.R."/>
            <person name="Heier L."/>
            <person name="Spannagl M."/>
            <person name="Pfeifer M."/>
            <person name="Jakobsen K.S."/>
            <person name="Wulff B.B."/>
            <person name="Steuernagel B."/>
            <person name="Mayer K.F."/>
            <person name="Olsen O.A."/>
        </authorList>
    </citation>
    <scope>NUCLEOTIDE SEQUENCE [LARGE SCALE GENOMIC DNA]</scope>
    <source>
        <strain evidence="4">cv. AL8/78</strain>
    </source>
</reference>
<feature type="region of interest" description="Disordered" evidence="1">
    <location>
        <begin position="37"/>
        <end position="98"/>
    </location>
</feature>
<evidence type="ECO:0000313" key="4">
    <source>
        <dbReference type="Proteomes" id="UP000015105"/>
    </source>
</evidence>
<name>A0A453DP44_AEGTS</name>
<reference evidence="3" key="5">
    <citation type="journal article" date="2021" name="G3 (Bethesda)">
        <title>Aegilops tauschii genome assembly Aet v5.0 features greater sequence contiguity and improved annotation.</title>
        <authorList>
            <person name="Wang L."/>
            <person name="Zhu T."/>
            <person name="Rodriguez J.C."/>
            <person name="Deal K.R."/>
            <person name="Dubcovsky J."/>
            <person name="McGuire P.E."/>
            <person name="Lux T."/>
            <person name="Spannagl M."/>
            <person name="Mayer K.F.X."/>
            <person name="Baldrich P."/>
            <person name="Meyers B.C."/>
            <person name="Huo N."/>
            <person name="Gu Y.Q."/>
            <person name="Zhou H."/>
            <person name="Devos K.M."/>
            <person name="Bennetzen J.L."/>
            <person name="Unver T."/>
            <person name="Budak H."/>
            <person name="Gulick P.J."/>
            <person name="Galiba G."/>
            <person name="Kalapos B."/>
            <person name="Nelson D.R."/>
            <person name="Li P."/>
            <person name="You F.M."/>
            <person name="Luo M.C."/>
            <person name="Dvorak J."/>
        </authorList>
    </citation>
    <scope>NUCLEOTIDE SEQUENCE [LARGE SCALE GENOMIC DNA]</scope>
    <source>
        <strain evidence="3">cv. AL8/78</strain>
    </source>
</reference>
<keyword evidence="4" id="KW-1185">Reference proteome</keyword>
<dbReference type="Gramene" id="AET3Gv20022700.1">
    <property type="protein sequence ID" value="AET3Gv20022700.1"/>
    <property type="gene ID" value="AET3Gv20022700"/>
</dbReference>